<gene>
    <name evidence="2" type="ORF">H8F01_10365</name>
</gene>
<dbReference type="InterPro" id="IPR036086">
    <property type="entry name" value="ParB/Sulfiredoxin_sf"/>
</dbReference>
<dbReference type="InterPro" id="IPR011111">
    <property type="entry name" value="Plasmid_RepB"/>
</dbReference>
<dbReference type="PANTHER" id="PTHR33375:SF1">
    <property type="entry name" value="CHROMOSOME-PARTITIONING PROTEIN PARB-RELATED"/>
    <property type="match status" value="1"/>
</dbReference>
<dbReference type="SUPFAM" id="SSF110849">
    <property type="entry name" value="ParB/Sulfiredoxin"/>
    <property type="match status" value="1"/>
</dbReference>
<dbReference type="Gene3D" id="3.90.1530.30">
    <property type="match status" value="1"/>
</dbReference>
<proteinExistence type="predicted"/>
<dbReference type="Proteomes" id="UP000515873">
    <property type="component" value="Chromosome"/>
</dbReference>
<dbReference type="Pfam" id="PF07506">
    <property type="entry name" value="RepB"/>
    <property type="match status" value="1"/>
</dbReference>
<dbReference type="InterPro" id="IPR003115">
    <property type="entry name" value="ParB_N"/>
</dbReference>
<reference evidence="2 3" key="1">
    <citation type="submission" date="2020-08" db="EMBL/GenBank/DDBJ databases">
        <title>Dyella sp. G9 isolated from forest soil.</title>
        <authorList>
            <person name="Fu J."/>
            <person name="Qiu L."/>
        </authorList>
    </citation>
    <scope>NUCLEOTIDE SEQUENCE [LARGE SCALE GENOMIC DNA]</scope>
    <source>
        <strain evidence="2 3">G9</strain>
    </source>
</reference>
<organism evidence="2 3">
    <name type="scientific">Dyella telluris</name>
    <dbReference type="NCBI Taxonomy" id="2763498"/>
    <lineage>
        <taxon>Bacteria</taxon>
        <taxon>Pseudomonadati</taxon>
        <taxon>Pseudomonadota</taxon>
        <taxon>Gammaproteobacteria</taxon>
        <taxon>Lysobacterales</taxon>
        <taxon>Rhodanobacteraceae</taxon>
        <taxon>Dyella</taxon>
    </lineage>
</organism>
<protein>
    <submittedName>
        <fullName evidence="2">ParB N-terminal domain-containing protein</fullName>
    </submittedName>
</protein>
<dbReference type="PANTHER" id="PTHR33375">
    <property type="entry name" value="CHROMOSOME-PARTITIONING PROTEIN PARB-RELATED"/>
    <property type="match status" value="1"/>
</dbReference>
<evidence type="ECO:0000259" key="1">
    <source>
        <dbReference type="SMART" id="SM00470"/>
    </source>
</evidence>
<dbReference type="GO" id="GO:0007059">
    <property type="term" value="P:chromosome segregation"/>
    <property type="evidence" value="ECO:0007669"/>
    <property type="project" value="TreeGrafter"/>
</dbReference>
<dbReference type="RefSeq" id="WP_187058942.1">
    <property type="nucleotide sequence ID" value="NZ_CP060412.1"/>
</dbReference>
<dbReference type="InterPro" id="IPR050336">
    <property type="entry name" value="Chromosome_partition/occlusion"/>
</dbReference>
<feature type="domain" description="ParB-like N-terminal" evidence="1">
    <location>
        <begin position="5"/>
        <end position="96"/>
    </location>
</feature>
<evidence type="ECO:0000313" key="3">
    <source>
        <dbReference type="Proteomes" id="UP000515873"/>
    </source>
</evidence>
<dbReference type="AlphaFoldDB" id="A0A7G8Q9L8"/>
<dbReference type="SUPFAM" id="SSF109709">
    <property type="entry name" value="KorB DNA-binding domain-like"/>
    <property type="match status" value="1"/>
</dbReference>
<evidence type="ECO:0000313" key="2">
    <source>
        <dbReference type="EMBL" id="QNK03476.1"/>
    </source>
</evidence>
<dbReference type="KEGG" id="dtl:H8F01_10365"/>
<dbReference type="CDD" id="cd16411">
    <property type="entry name" value="ParB_N_like"/>
    <property type="match status" value="1"/>
</dbReference>
<sequence>MRTIELVPVSQIHVLNPRARNQRQYRAIVENIEKIGLKRPITVTRRASDDGKEEFDLVCGQGRLEAYQILGMDRIPCIVITADEEDCMVMSLVENIARRQHQAVELMREIESLHRRGYNDTEVADKLGVTASWVNMILGLLERGEERLLAAVEKGIVPVSLAVTIARSDDAGIQEALADAYTHGVVKGKKLALLRKILDQRALRGKNERHSSGINRKGSRKLTAENLRRIFEREVGKQQLLAKTADFTQTRLFFVVQALKHLRLEASFVAILRKEGLDTIPSPLERRMAKGGAP</sequence>
<dbReference type="Pfam" id="PF02195">
    <property type="entry name" value="ParB_N"/>
    <property type="match status" value="1"/>
</dbReference>
<accession>A0A7G8Q9L8</accession>
<dbReference type="Gene3D" id="1.10.10.2830">
    <property type="match status" value="1"/>
</dbReference>
<dbReference type="GO" id="GO:0005694">
    <property type="term" value="C:chromosome"/>
    <property type="evidence" value="ECO:0007669"/>
    <property type="project" value="TreeGrafter"/>
</dbReference>
<dbReference type="SMART" id="SM00470">
    <property type="entry name" value="ParB"/>
    <property type="match status" value="1"/>
</dbReference>
<dbReference type="EMBL" id="CP060412">
    <property type="protein sequence ID" value="QNK03476.1"/>
    <property type="molecule type" value="Genomic_DNA"/>
</dbReference>
<keyword evidence="3" id="KW-1185">Reference proteome</keyword>
<name>A0A7G8Q9L8_9GAMM</name>